<protein>
    <submittedName>
        <fullName evidence="6">Chromosome replication initiation inhibitor protein</fullName>
    </submittedName>
</protein>
<dbReference type="InterPro" id="IPR036388">
    <property type="entry name" value="WH-like_DNA-bd_sf"/>
</dbReference>
<proteinExistence type="inferred from homology"/>
<dbReference type="PROSITE" id="PS50931">
    <property type="entry name" value="HTH_LYSR"/>
    <property type="match status" value="1"/>
</dbReference>
<dbReference type="NCBIfam" id="NF009888">
    <property type="entry name" value="PRK13348.1"/>
    <property type="match status" value="1"/>
</dbReference>
<sequence>MLDYAALRAVSAVAETGSFEKAAEFLGVTPSAVSQRVRRLEERLGAVLIVRGTPCLATETGSWLCRHVEHVGLLEAELLQRLPAPPTWSSGQQPRTVLHIGINADSLATWFLAPAAAFAVRTGHLIKFAVDDQDHTAEWLEQGRVVAAVTASVSPVQGCRVVPLGALRYLATASPDFVARHLPRGLDAQALADTPSLTFNEKDRLQERWARQVFGRPVIGPTHWLPSSRGFVDACLAGMGWGMNPEPLVRAHLDAGRLVELQADTPLDVPLHWQINRLAGAALEGLTQDILAAAHGSLVPMSPAA</sequence>
<dbReference type="Gene3D" id="1.10.10.10">
    <property type="entry name" value="Winged helix-like DNA-binding domain superfamily/Winged helix DNA-binding domain"/>
    <property type="match status" value="1"/>
</dbReference>
<evidence type="ECO:0000313" key="6">
    <source>
        <dbReference type="EMBL" id="BAT28884.1"/>
    </source>
</evidence>
<dbReference type="GO" id="GO:0003677">
    <property type="term" value="F:DNA binding"/>
    <property type="evidence" value="ECO:0007669"/>
    <property type="project" value="UniProtKB-KW"/>
</dbReference>
<dbReference type="InterPro" id="IPR050176">
    <property type="entry name" value="LTTR"/>
</dbReference>
<dbReference type="GO" id="GO:0003700">
    <property type="term" value="F:DNA-binding transcription factor activity"/>
    <property type="evidence" value="ECO:0007669"/>
    <property type="project" value="InterPro"/>
</dbReference>
<dbReference type="SUPFAM" id="SSF53850">
    <property type="entry name" value="Periplasmic binding protein-like II"/>
    <property type="match status" value="1"/>
</dbReference>
<dbReference type="PANTHER" id="PTHR30579">
    <property type="entry name" value="TRANSCRIPTIONAL REGULATOR"/>
    <property type="match status" value="1"/>
</dbReference>
<keyword evidence="3" id="KW-0238">DNA-binding</keyword>
<dbReference type="InterPro" id="IPR000847">
    <property type="entry name" value="LysR_HTH_N"/>
</dbReference>
<dbReference type="NCBIfam" id="TIGR03298">
    <property type="entry name" value="argP"/>
    <property type="match status" value="1"/>
</dbReference>
<dbReference type="NCBIfam" id="NF002964">
    <property type="entry name" value="PRK03635.1"/>
    <property type="match status" value="1"/>
</dbReference>
<reference evidence="6" key="1">
    <citation type="journal article" date="2015" name="Proc. Natl. Acad. Sci. U.S.A.">
        <title>Bacterial clade with the ribosomal RNA operon on a small plasmid rather than the chromosome.</title>
        <authorList>
            <person name="Anda M."/>
            <person name="Ohtsubo Y."/>
            <person name="Okubo T."/>
            <person name="Sugawara M."/>
            <person name="Nagata Y."/>
            <person name="Tsuda M."/>
            <person name="Minamisawa K."/>
            <person name="Mitsui H."/>
        </authorList>
    </citation>
    <scope>NUCLEOTIDE SEQUENCE</scope>
    <source>
        <strain evidence="6">JCM 14755</strain>
    </source>
</reference>
<dbReference type="EMBL" id="LC066377">
    <property type="protein sequence ID" value="BAT28884.1"/>
    <property type="molecule type" value="Genomic_DNA"/>
</dbReference>
<dbReference type="Pfam" id="PF00126">
    <property type="entry name" value="HTH_1"/>
    <property type="match status" value="1"/>
</dbReference>
<evidence type="ECO:0000256" key="3">
    <source>
        <dbReference type="ARBA" id="ARBA00023125"/>
    </source>
</evidence>
<dbReference type="RefSeq" id="WP_062229327.1">
    <property type="nucleotide sequence ID" value="NZ_BBWR01000018.1"/>
</dbReference>
<dbReference type="Pfam" id="PF03466">
    <property type="entry name" value="LysR_substrate"/>
    <property type="match status" value="1"/>
</dbReference>
<dbReference type="InterPro" id="IPR036390">
    <property type="entry name" value="WH_DNA-bd_sf"/>
</dbReference>
<evidence type="ECO:0000256" key="4">
    <source>
        <dbReference type="ARBA" id="ARBA00023163"/>
    </source>
</evidence>
<dbReference type="OrthoDB" id="3252676at2"/>
<dbReference type="PANTHER" id="PTHR30579:SF2">
    <property type="entry name" value="HTH-TYPE TRANSCRIPTIONAL REGULATOR ARGP"/>
    <property type="match status" value="1"/>
</dbReference>
<evidence type="ECO:0000256" key="2">
    <source>
        <dbReference type="ARBA" id="ARBA00023015"/>
    </source>
</evidence>
<dbReference type="InterPro" id="IPR005119">
    <property type="entry name" value="LysR_subst-bd"/>
</dbReference>
<dbReference type="PRINTS" id="PR00039">
    <property type="entry name" value="HTHLYSR"/>
</dbReference>
<comment type="similarity">
    <text evidence="1">Belongs to the LysR transcriptional regulatory family.</text>
</comment>
<dbReference type="Gene3D" id="3.40.190.290">
    <property type="match status" value="1"/>
</dbReference>
<feature type="domain" description="HTH lysR-type" evidence="5">
    <location>
        <begin position="2"/>
        <end position="58"/>
    </location>
</feature>
<dbReference type="InterPro" id="IPR017685">
    <property type="entry name" value="ArgP"/>
</dbReference>
<dbReference type="SUPFAM" id="SSF46785">
    <property type="entry name" value="Winged helix' DNA-binding domain"/>
    <property type="match status" value="1"/>
</dbReference>
<keyword evidence="4" id="KW-0804">Transcription</keyword>
<evidence type="ECO:0000259" key="5">
    <source>
        <dbReference type="PROSITE" id="PS50931"/>
    </source>
</evidence>
<keyword evidence="2" id="KW-0805">Transcription regulation</keyword>
<dbReference type="AlphaFoldDB" id="A0A0P0Z419"/>
<evidence type="ECO:0000256" key="1">
    <source>
        <dbReference type="ARBA" id="ARBA00009437"/>
    </source>
</evidence>
<accession>A0A0P0Z419</accession>
<name>A0A0P0Z419_9HYPH</name>
<organism evidence="6">
    <name type="scientific">Aureimonas frigidaquae</name>
    <dbReference type="NCBI Taxonomy" id="424757"/>
    <lineage>
        <taxon>Bacteria</taxon>
        <taxon>Pseudomonadati</taxon>
        <taxon>Pseudomonadota</taxon>
        <taxon>Alphaproteobacteria</taxon>
        <taxon>Hyphomicrobiales</taxon>
        <taxon>Aurantimonadaceae</taxon>
        <taxon>Aureimonas</taxon>
    </lineage>
</organism>